<evidence type="ECO:0000256" key="1">
    <source>
        <dbReference type="SAM" id="Phobius"/>
    </source>
</evidence>
<protein>
    <recommendedName>
        <fullName evidence="4">YggT family protein</fullName>
    </recommendedName>
</protein>
<sequence length="93" mass="10744">MLISTMILDWIGVLIFVIIAFTFQKMIKNNEFAFMHLLMALKYAMWFPLPLALYQLLNSELLIVGTIFGLAYLIMLVITMTLQTGHIIIYSKI</sequence>
<feature type="transmembrane region" description="Helical" evidence="1">
    <location>
        <begin position="6"/>
        <end position="23"/>
    </location>
</feature>
<keyword evidence="3" id="KW-1185">Reference proteome</keyword>
<keyword evidence="1" id="KW-0812">Transmembrane</keyword>
<evidence type="ECO:0008006" key="4">
    <source>
        <dbReference type="Google" id="ProtNLM"/>
    </source>
</evidence>
<comment type="caution">
    <text evidence="2">The sequence shown here is derived from an EMBL/GenBank/DDBJ whole genome shotgun (WGS) entry which is preliminary data.</text>
</comment>
<keyword evidence="1" id="KW-0472">Membrane</keyword>
<evidence type="ECO:0000313" key="2">
    <source>
        <dbReference type="EMBL" id="MEL3958180.1"/>
    </source>
</evidence>
<dbReference type="EMBL" id="JBBYAK010000001">
    <property type="protein sequence ID" value="MEL3958180.1"/>
    <property type="molecule type" value="Genomic_DNA"/>
</dbReference>
<name>A0ABU9JZC6_9BACI</name>
<evidence type="ECO:0000313" key="3">
    <source>
        <dbReference type="Proteomes" id="UP001459714"/>
    </source>
</evidence>
<accession>A0ABU9JZC6</accession>
<feature type="transmembrane region" description="Helical" evidence="1">
    <location>
        <begin position="32"/>
        <end position="49"/>
    </location>
</feature>
<dbReference type="Proteomes" id="UP001459714">
    <property type="component" value="Unassembled WGS sequence"/>
</dbReference>
<keyword evidence="1" id="KW-1133">Transmembrane helix</keyword>
<reference evidence="2 3" key="1">
    <citation type="submission" date="2024-03" db="EMBL/GenBank/DDBJ databases">
        <title>Bacilli Hybrid Assemblies.</title>
        <authorList>
            <person name="Kovac J."/>
        </authorList>
    </citation>
    <scope>NUCLEOTIDE SEQUENCE [LARGE SCALE GENOMIC DNA]</scope>
    <source>
        <strain evidence="2 3">FSL M8-0022</strain>
    </source>
</reference>
<organism evidence="2 3">
    <name type="scientific">Caldifermentibacillus hisashii</name>
    <dbReference type="NCBI Taxonomy" id="996558"/>
    <lineage>
        <taxon>Bacteria</taxon>
        <taxon>Bacillati</taxon>
        <taxon>Bacillota</taxon>
        <taxon>Bacilli</taxon>
        <taxon>Bacillales</taxon>
        <taxon>Bacillaceae</taxon>
        <taxon>Caldifermentibacillus</taxon>
    </lineage>
</organism>
<dbReference type="RefSeq" id="WP_342014900.1">
    <property type="nucleotide sequence ID" value="NZ_CP155465.1"/>
</dbReference>
<proteinExistence type="predicted"/>
<feature type="transmembrane region" description="Helical" evidence="1">
    <location>
        <begin position="61"/>
        <end position="82"/>
    </location>
</feature>
<gene>
    <name evidence="2" type="ORF">NST17_13380</name>
</gene>